<sequence length="360" mass="40216">MNHATTTKPPVLHVDTERGIIHDVKICGNRSKNGRVYPPEVLAEAASLYEGVTVYLNHGLVPGDEREIDVHFGNLQNVRTQNGELFADLHYVTTHPLAASIVERAQKFPRNFGLSHDAEVEAVPSGDGQQVQRITAVNSVDLVTRPATSDGLFEQQQLGSPKRKQTYRHMLSELPLAHFPGKFRVLEAAECAGDPLLDQQVEIAEEATADEASLKDALRQMVLAAMDDPELDLRAGLAELERIVKQQQQLLDLPQEESQGVDLEDEVVSESWNRHSRSMHDQLIDSVCQELHITPNDSLRRMLRPLKRREAMLEYLDGGEVTGVLESSTHPIHAAVCDEVDEYEPPQDDRDFLARLKLPS</sequence>
<dbReference type="KEGG" id="bvo:Pan97_24730"/>
<dbReference type="OrthoDB" id="291901at2"/>
<organism evidence="1 2">
    <name type="scientific">Bremerella volcania</name>
    <dbReference type="NCBI Taxonomy" id="2527984"/>
    <lineage>
        <taxon>Bacteria</taxon>
        <taxon>Pseudomonadati</taxon>
        <taxon>Planctomycetota</taxon>
        <taxon>Planctomycetia</taxon>
        <taxon>Pirellulales</taxon>
        <taxon>Pirellulaceae</taxon>
        <taxon>Bremerella</taxon>
    </lineage>
</organism>
<gene>
    <name evidence="1" type="ORF">Pan97_24730</name>
</gene>
<evidence type="ECO:0000313" key="2">
    <source>
        <dbReference type="Proteomes" id="UP000318626"/>
    </source>
</evidence>
<proteinExistence type="predicted"/>
<protein>
    <submittedName>
        <fullName evidence="1">Uncharacterized protein</fullName>
    </submittedName>
</protein>
<accession>A0A518C890</accession>
<dbReference type="RefSeq" id="WP_144972824.1">
    <property type="nucleotide sequence ID" value="NZ_CP036289.1"/>
</dbReference>
<dbReference type="EMBL" id="CP036289">
    <property type="protein sequence ID" value="QDU75441.1"/>
    <property type="molecule type" value="Genomic_DNA"/>
</dbReference>
<name>A0A518C890_9BACT</name>
<keyword evidence="2" id="KW-1185">Reference proteome</keyword>
<reference evidence="2" key="1">
    <citation type="submission" date="2019-02" db="EMBL/GenBank/DDBJ databases">
        <title>Deep-cultivation of Planctomycetes and their phenomic and genomic characterization uncovers novel biology.</title>
        <authorList>
            <person name="Wiegand S."/>
            <person name="Jogler M."/>
            <person name="Boedeker C."/>
            <person name="Pinto D."/>
            <person name="Vollmers J."/>
            <person name="Rivas-Marin E."/>
            <person name="Kohn T."/>
            <person name="Peeters S.H."/>
            <person name="Heuer A."/>
            <person name="Rast P."/>
            <person name="Oberbeckmann S."/>
            <person name="Bunk B."/>
            <person name="Jeske O."/>
            <person name="Meyerdierks A."/>
            <person name="Storesund J.E."/>
            <person name="Kallscheuer N."/>
            <person name="Luecker S."/>
            <person name="Lage O.M."/>
            <person name="Pohl T."/>
            <person name="Merkel B.J."/>
            <person name="Hornburger P."/>
            <person name="Mueller R.-W."/>
            <person name="Bruemmer F."/>
            <person name="Labrenz M."/>
            <person name="Spormann A.M."/>
            <person name="Op den Camp H."/>
            <person name="Overmann J."/>
            <person name="Amann R."/>
            <person name="Jetten M.S.M."/>
            <person name="Mascher T."/>
            <person name="Medema M.H."/>
            <person name="Devos D.P."/>
            <person name="Kaster A.-K."/>
            <person name="Ovreas L."/>
            <person name="Rohde M."/>
            <person name="Galperin M.Y."/>
            <person name="Jogler C."/>
        </authorList>
    </citation>
    <scope>NUCLEOTIDE SEQUENCE [LARGE SCALE GENOMIC DNA]</scope>
    <source>
        <strain evidence="2">Pan97</strain>
    </source>
</reference>
<evidence type="ECO:0000313" key="1">
    <source>
        <dbReference type="EMBL" id="QDU75441.1"/>
    </source>
</evidence>
<dbReference type="Proteomes" id="UP000318626">
    <property type="component" value="Chromosome"/>
</dbReference>
<dbReference type="AlphaFoldDB" id="A0A518C890"/>